<proteinExistence type="predicted"/>
<evidence type="ECO:0000313" key="3">
    <source>
        <dbReference type="Proteomes" id="UP001150879"/>
    </source>
</evidence>
<feature type="region of interest" description="Disordered" evidence="1">
    <location>
        <begin position="178"/>
        <end position="293"/>
    </location>
</feature>
<dbReference type="Proteomes" id="UP001150879">
    <property type="component" value="Unassembled WGS sequence"/>
</dbReference>
<feature type="compositionally biased region" description="Basic and acidic residues" evidence="1">
    <location>
        <begin position="129"/>
        <end position="139"/>
    </location>
</feature>
<reference evidence="2" key="1">
    <citation type="submission" date="2022-11" db="EMBL/GenBank/DDBJ databases">
        <authorList>
            <person name="Petersen C."/>
        </authorList>
    </citation>
    <scope>NUCLEOTIDE SEQUENCE</scope>
    <source>
        <strain evidence="2">IBT 16849</strain>
    </source>
</reference>
<feature type="compositionally biased region" description="Pro residues" evidence="1">
    <location>
        <begin position="57"/>
        <end position="71"/>
    </location>
</feature>
<comment type="caution">
    <text evidence="2">The sequence shown here is derived from an EMBL/GenBank/DDBJ whole genome shotgun (WGS) entry which is preliminary data.</text>
</comment>
<evidence type="ECO:0000256" key="1">
    <source>
        <dbReference type="SAM" id="MobiDB-lite"/>
    </source>
</evidence>
<accession>A0A9W9IW45</accession>
<protein>
    <submittedName>
        <fullName evidence="2">Uncharacterized protein</fullName>
    </submittedName>
</protein>
<reference evidence="2" key="2">
    <citation type="journal article" date="2023" name="IMA Fungus">
        <title>Comparative genomic study of the Penicillium genus elucidates a diverse pangenome and 15 lateral gene transfer events.</title>
        <authorList>
            <person name="Petersen C."/>
            <person name="Sorensen T."/>
            <person name="Nielsen M.R."/>
            <person name="Sondergaard T.E."/>
            <person name="Sorensen J.L."/>
            <person name="Fitzpatrick D.A."/>
            <person name="Frisvad J.C."/>
            <person name="Nielsen K.L."/>
        </authorList>
    </citation>
    <scope>NUCLEOTIDE SEQUENCE</scope>
    <source>
        <strain evidence="2">IBT 16849</strain>
    </source>
</reference>
<sequence>MARPQHPREGAPPPWAPRPNLPANWRMHKAPLIRPPSTGASPLALPMDLPMDGALPDMPPSKAPAPVPPGRCPRRPLRARVPPPRISIALPRPPQRPSPPPRQLAPLPPHRPHPALEKGPRRATVGPSPRDRGTSDRLQRVVGWAPVRRGFLREGHPARAPTVRSPAAPTCLTQHNAATMASSNPPGPDRSVRGCVVPGLPPVRSPGARAPGQTAAQRTGEYPKSHYSAARRRGLAHDDPQGVVLVQSAPHSPPGGHNSQEVAPLGPPAQPVQQTGEYPESHIQPPMEGAFPQ</sequence>
<dbReference type="AlphaFoldDB" id="A0A9W9IW45"/>
<feature type="region of interest" description="Disordered" evidence="1">
    <location>
        <begin position="1"/>
        <end position="142"/>
    </location>
</feature>
<feature type="compositionally biased region" description="Pro residues" evidence="1">
    <location>
        <begin position="10"/>
        <end position="20"/>
    </location>
</feature>
<keyword evidence="3" id="KW-1185">Reference proteome</keyword>
<name>A0A9W9IW45_9EURO</name>
<feature type="compositionally biased region" description="Pro residues" evidence="1">
    <location>
        <begin position="81"/>
        <end position="109"/>
    </location>
</feature>
<dbReference type="EMBL" id="JAPQKP010000006">
    <property type="protein sequence ID" value="KAJ5186163.1"/>
    <property type="molecule type" value="Genomic_DNA"/>
</dbReference>
<gene>
    <name evidence="2" type="ORF">N7472_011003</name>
</gene>
<organism evidence="2 3">
    <name type="scientific">Penicillium cf. griseofulvum</name>
    <dbReference type="NCBI Taxonomy" id="2972120"/>
    <lineage>
        <taxon>Eukaryota</taxon>
        <taxon>Fungi</taxon>
        <taxon>Dikarya</taxon>
        <taxon>Ascomycota</taxon>
        <taxon>Pezizomycotina</taxon>
        <taxon>Eurotiomycetes</taxon>
        <taxon>Eurotiomycetidae</taxon>
        <taxon>Eurotiales</taxon>
        <taxon>Aspergillaceae</taxon>
        <taxon>Penicillium</taxon>
    </lineage>
</organism>
<evidence type="ECO:0000313" key="2">
    <source>
        <dbReference type="EMBL" id="KAJ5186163.1"/>
    </source>
</evidence>